<dbReference type="InterPro" id="IPR036291">
    <property type="entry name" value="NAD(P)-bd_dom_sf"/>
</dbReference>
<keyword evidence="5 7" id="KW-1133">Transmembrane helix</keyword>
<evidence type="ECO:0000256" key="3">
    <source>
        <dbReference type="ARBA" id="ARBA00022679"/>
    </source>
</evidence>
<dbReference type="Gene3D" id="3.40.50.720">
    <property type="entry name" value="NAD(P)-binding Rossmann-like Domain"/>
    <property type="match status" value="1"/>
</dbReference>
<evidence type="ECO:0000313" key="9">
    <source>
        <dbReference type="EMBL" id="MEE2024494.1"/>
    </source>
</evidence>
<evidence type="ECO:0000256" key="6">
    <source>
        <dbReference type="ARBA" id="ARBA00023136"/>
    </source>
</evidence>
<name>A0ABU7JFM3_9GAMM</name>
<feature type="transmembrane region" description="Helical" evidence="7">
    <location>
        <begin position="279"/>
        <end position="300"/>
    </location>
</feature>
<dbReference type="Pfam" id="PF02397">
    <property type="entry name" value="Bac_transf"/>
    <property type="match status" value="1"/>
</dbReference>
<dbReference type="InterPro" id="IPR017475">
    <property type="entry name" value="EPS_sugar_tfrase"/>
</dbReference>
<feature type="transmembrane region" description="Helical" evidence="7">
    <location>
        <begin position="76"/>
        <end position="97"/>
    </location>
</feature>
<dbReference type="NCBIfam" id="TIGR03025">
    <property type="entry name" value="EPS_sugtrans"/>
    <property type="match status" value="1"/>
</dbReference>
<comment type="caution">
    <text evidence="9">The sequence shown here is derived from an EMBL/GenBank/DDBJ whole genome shotgun (WGS) entry which is preliminary data.</text>
</comment>
<proteinExistence type="inferred from homology"/>
<evidence type="ECO:0000259" key="8">
    <source>
        <dbReference type="Pfam" id="PF02397"/>
    </source>
</evidence>
<keyword evidence="4 7" id="KW-0812">Transmembrane</keyword>
<protein>
    <submittedName>
        <fullName evidence="9">Undecaprenyl-phosphate glucose phosphotransferase</fullName>
        <ecNumber evidence="9">2.7.8.31</ecNumber>
    </submittedName>
</protein>
<dbReference type="GO" id="GO:0089702">
    <property type="term" value="F:undecaprenyl-phosphate glucose phosphotransferase activity"/>
    <property type="evidence" value="ECO:0007669"/>
    <property type="project" value="UniProtKB-EC"/>
</dbReference>
<dbReference type="PANTHER" id="PTHR30576">
    <property type="entry name" value="COLANIC BIOSYNTHESIS UDP-GLUCOSE LIPID CARRIER TRANSFERASE"/>
    <property type="match status" value="1"/>
</dbReference>
<dbReference type="NCBIfam" id="TIGR03023">
    <property type="entry name" value="WcaJ_sugtrans"/>
    <property type="match status" value="1"/>
</dbReference>
<dbReference type="PROSITE" id="PS51257">
    <property type="entry name" value="PROKAR_LIPOPROTEIN"/>
    <property type="match status" value="1"/>
</dbReference>
<dbReference type="PANTHER" id="PTHR30576:SF21">
    <property type="entry name" value="UDP-GLUCOSE:UNDECAPRENYL-PHOSPHATE GLUCOSE-1-PHOSPHATE TRANSFERASE"/>
    <property type="match status" value="1"/>
</dbReference>
<dbReference type="EMBL" id="JAUGZK010000006">
    <property type="protein sequence ID" value="MEE2024494.1"/>
    <property type="molecule type" value="Genomic_DNA"/>
</dbReference>
<evidence type="ECO:0000256" key="1">
    <source>
        <dbReference type="ARBA" id="ARBA00004141"/>
    </source>
</evidence>
<dbReference type="Proteomes" id="UP001339167">
    <property type="component" value="Unassembled WGS sequence"/>
</dbReference>
<dbReference type="SUPFAM" id="SSF51735">
    <property type="entry name" value="NAD(P)-binding Rossmann-fold domains"/>
    <property type="match status" value="1"/>
</dbReference>
<keyword evidence="6 7" id="KW-0472">Membrane</keyword>
<feature type="transmembrane region" description="Helical" evidence="7">
    <location>
        <begin position="103"/>
        <end position="126"/>
    </location>
</feature>
<keyword evidence="10" id="KW-1185">Reference proteome</keyword>
<gene>
    <name evidence="9" type="ORF">QWF21_09555</name>
</gene>
<evidence type="ECO:0000256" key="5">
    <source>
        <dbReference type="ARBA" id="ARBA00022989"/>
    </source>
</evidence>
<feature type="transmembrane region" description="Helical" evidence="7">
    <location>
        <begin position="14"/>
        <end position="37"/>
    </location>
</feature>
<keyword evidence="3 9" id="KW-0808">Transferase</keyword>
<evidence type="ECO:0000256" key="4">
    <source>
        <dbReference type="ARBA" id="ARBA00022692"/>
    </source>
</evidence>
<dbReference type="InterPro" id="IPR017473">
    <property type="entry name" value="Undecaprenyl-P_gluc_Ptfrase"/>
</dbReference>
<organism evidence="9 10">
    <name type="scientific">Alkalimonas mucilaginosa</name>
    <dbReference type="NCBI Taxonomy" id="3057676"/>
    <lineage>
        <taxon>Bacteria</taxon>
        <taxon>Pseudomonadati</taxon>
        <taxon>Pseudomonadota</taxon>
        <taxon>Gammaproteobacteria</taxon>
        <taxon>Alkalimonas</taxon>
    </lineage>
</organism>
<dbReference type="EC" id="2.7.8.31" evidence="9"/>
<dbReference type="RefSeq" id="WP_330087825.1">
    <property type="nucleotide sequence ID" value="NZ_JAUGZK010000006.1"/>
</dbReference>
<evidence type="ECO:0000313" key="10">
    <source>
        <dbReference type="Proteomes" id="UP001339167"/>
    </source>
</evidence>
<comment type="similarity">
    <text evidence="2">Belongs to the bacterial sugar transferase family.</text>
</comment>
<dbReference type="InterPro" id="IPR003362">
    <property type="entry name" value="Bact_transf"/>
</dbReference>
<comment type="subcellular location">
    <subcellularLocation>
        <location evidence="1">Membrane</location>
        <topology evidence="1">Multi-pass membrane protein</topology>
    </subcellularLocation>
</comment>
<evidence type="ECO:0000256" key="2">
    <source>
        <dbReference type="ARBA" id="ARBA00006464"/>
    </source>
</evidence>
<reference evidence="9 10" key="1">
    <citation type="submission" date="2023-06" db="EMBL/GenBank/DDBJ databases">
        <title>Alkalimonas sp., MEB004 an alkaliphilic bacterium isolated from Lonar Lake, India.</title>
        <authorList>
            <person name="Joshi A."/>
            <person name="Thite S."/>
        </authorList>
    </citation>
    <scope>NUCLEOTIDE SEQUENCE [LARGE SCALE GENOMIC DNA]</scope>
    <source>
        <strain evidence="9 10">MEB004</strain>
    </source>
</reference>
<accession>A0ABU7JFM3</accession>
<feature type="domain" description="Bacterial sugar transferase" evidence="8">
    <location>
        <begin position="274"/>
        <end position="457"/>
    </location>
</feature>
<feature type="transmembrane region" description="Helical" evidence="7">
    <location>
        <begin position="43"/>
        <end position="64"/>
    </location>
</feature>
<evidence type="ECO:0000256" key="7">
    <source>
        <dbReference type="SAM" id="Phobius"/>
    </source>
</evidence>
<sequence>MTNSMFRQDNSSSFFYRFVDLLILVVTLLSCLIAYSQSLTKDYLLILLAYLLCYAFVAESVQLYRSWRVGRFGRMLFLLIAVHTLCFLALLSTLFFLKQGASFSRVVLVGWYGLSILCLISWRVMAKEVKTLRRKKGLSMQRVAIIGYTDTGRRLHQQMQEHIELGFDCVGFFDDRALNRLGEGAAPLIKGSVESAVMMAQQGRIQKLYICLPMLAEKRIADIIQRLGDSTVDVLMIPDFLLKNLMHARIGSVGEVDTLSVFESPVYGIKEFYKRAFDFLFSAAVLLLISPLMLTIAAAIKATSAGPVFFRQQRYGLDGKPINVLKFRSMRVMENGAKVTQATKDDPRITPIGAFLRRTSLDELPQFINVLLGDMSVVGPRPHASAHNEEYRKQVDYYMLRHKVRPGITGWAQINGWRGETDTLDKMAMRVKYDLEYIRQWSLWLDIKIIVLTLFKGFSGKNAY</sequence>
<dbReference type="Pfam" id="PF13727">
    <property type="entry name" value="CoA_binding_3"/>
    <property type="match status" value="1"/>
</dbReference>